<accession>A0A9Q8PMR0</accession>
<gene>
    <name evidence="3" type="ORF">CLAFUR5_14361</name>
</gene>
<dbReference type="Proteomes" id="UP000756132">
    <property type="component" value="Chromosome 13"/>
</dbReference>
<dbReference type="EMBL" id="CP090175">
    <property type="protein sequence ID" value="UJO25280.1"/>
    <property type="molecule type" value="Genomic_DNA"/>
</dbReference>
<dbReference type="GeneID" id="71994239"/>
<name>A0A9Q8PMR0_PASFU</name>
<evidence type="ECO:0000313" key="4">
    <source>
        <dbReference type="Proteomes" id="UP000756132"/>
    </source>
</evidence>
<dbReference type="RefSeq" id="XP_047769646.1">
    <property type="nucleotide sequence ID" value="XM_047913509.1"/>
</dbReference>
<proteinExistence type="predicted"/>
<dbReference type="OrthoDB" id="3800261at2759"/>
<dbReference type="AlphaFoldDB" id="A0A9Q8PMR0"/>
<feature type="signal peptide" evidence="2">
    <location>
        <begin position="1"/>
        <end position="19"/>
    </location>
</feature>
<evidence type="ECO:0000313" key="3">
    <source>
        <dbReference type="EMBL" id="UJO25280.1"/>
    </source>
</evidence>
<evidence type="ECO:0000256" key="1">
    <source>
        <dbReference type="SAM" id="MobiDB-lite"/>
    </source>
</evidence>
<feature type="chain" id="PRO_5040127708" evidence="2">
    <location>
        <begin position="20"/>
        <end position="440"/>
    </location>
</feature>
<reference evidence="3" key="2">
    <citation type="journal article" date="2022" name="Microb. Genom.">
        <title>A chromosome-scale genome assembly of the tomato pathogen Cladosporium fulvum reveals a compartmentalized genome architecture and the presence of a dispensable chromosome.</title>
        <authorList>
            <person name="Zaccaron A.Z."/>
            <person name="Chen L.H."/>
            <person name="Samaras A."/>
            <person name="Stergiopoulos I."/>
        </authorList>
    </citation>
    <scope>NUCLEOTIDE SEQUENCE</scope>
    <source>
        <strain evidence="3">Race5_Kim</strain>
    </source>
</reference>
<protein>
    <submittedName>
        <fullName evidence="3">Uncharacterized protein</fullName>
    </submittedName>
</protein>
<reference evidence="3" key="1">
    <citation type="submission" date="2021-12" db="EMBL/GenBank/DDBJ databases">
        <authorList>
            <person name="Zaccaron A."/>
            <person name="Stergiopoulos I."/>
        </authorList>
    </citation>
    <scope>NUCLEOTIDE SEQUENCE</scope>
    <source>
        <strain evidence="3">Race5_Kim</strain>
    </source>
</reference>
<feature type="region of interest" description="Disordered" evidence="1">
    <location>
        <begin position="240"/>
        <end position="259"/>
    </location>
</feature>
<organism evidence="3 4">
    <name type="scientific">Passalora fulva</name>
    <name type="common">Tomato leaf mold</name>
    <name type="synonym">Cladosporium fulvum</name>
    <dbReference type="NCBI Taxonomy" id="5499"/>
    <lineage>
        <taxon>Eukaryota</taxon>
        <taxon>Fungi</taxon>
        <taxon>Dikarya</taxon>
        <taxon>Ascomycota</taxon>
        <taxon>Pezizomycotina</taxon>
        <taxon>Dothideomycetes</taxon>
        <taxon>Dothideomycetidae</taxon>
        <taxon>Mycosphaerellales</taxon>
        <taxon>Mycosphaerellaceae</taxon>
        <taxon>Fulvia</taxon>
    </lineage>
</organism>
<keyword evidence="4" id="KW-1185">Reference proteome</keyword>
<dbReference type="KEGG" id="ffu:CLAFUR5_14361"/>
<feature type="region of interest" description="Disordered" evidence="1">
    <location>
        <begin position="342"/>
        <end position="384"/>
    </location>
</feature>
<sequence length="440" mass="46689">MVRALISLAFGLLLCSSNAFASGYSKCSSAENTSLMKMIGNDPSIQRYCQYLPPSNRYDKSKCPKAIKNYSYDKVKSFCGCVKSKCMPTQCGYKNKCSKAPCGNYCADFKTDNIHCGKCGNKCKAGEECKSGSCKPLCPSGKPKQCPDPKKHGVLTCTDVKNDCSNCGKCGVKCKSAEKCQNGKCTPKAPQTPQCPSDKPDACPNPAKKNALVCTNKQKDNQNCAPIATLDSRRRGTAFRYQDSAGQSPSHPSARRPRASVEQLAAKQTKAAMSPLRHAVQQTQYLTAPFGDLSVARNAAQLERPAQMESANRAVGRLEAPVSDLKTVAATTVPFSGSRREVPHLGYVGRPPRLPPPTAPVKDQSAVPTAAPKEKPARMESANRAVAKKLPTVSRTQTVAATTASPPGSVLEGSSVQLGLVGPSLIAPVKDRCAPGGAAN</sequence>
<feature type="compositionally biased region" description="Polar residues" evidence="1">
    <location>
        <begin position="393"/>
        <end position="410"/>
    </location>
</feature>
<feature type="region of interest" description="Disordered" evidence="1">
    <location>
        <begin position="391"/>
        <end position="410"/>
    </location>
</feature>
<evidence type="ECO:0000256" key="2">
    <source>
        <dbReference type="SAM" id="SignalP"/>
    </source>
</evidence>
<keyword evidence="2" id="KW-0732">Signal</keyword>